<dbReference type="InterPro" id="IPR002656">
    <property type="entry name" value="Acyl_transf_3_dom"/>
</dbReference>
<dbReference type="PANTHER" id="PTHR36927">
    <property type="entry name" value="BLR4337 PROTEIN"/>
    <property type="match status" value="1"/>
</dbReference>
<evidence type="ECO:0000256" key="3">
    <source>
        <dbReference type="SAM" id="Phobius"/>
    </source>
</evidence>
<comment type="subcellular location">
    <subcellularLocation>
        <location evidence="1">Membrane</location>
    </subcellularLocation>
</comment>
<sequence length="375" mass="43913">MKEKALGERRYDIDWLRNLGILLLFPFHSARVFDYWDPFYVKNESLSWGLSWFIATTSWFMPLLFWLAGSASWYALQKRSSSQYLKERYDRLFIPLIFGVLVIVPPQGYFALLHHTGEAGNYFSFLKGFFIDFSDLSGYFGTFTPAHLWFILYLFVLSIVALPIFTSYMRLNTVKIDKFNQIFSKPLIFISFFIVLLITQALPAPGGQNPFYFLVIFIMGFITASDSRYQEMFNRIRFKALLLIFILVPGHFFLMNVIQDVPKFSAMDIFLTLLRTMNVWLTLIVILGYGNKFLNFPHKTITYMNEAAFPIYIIHQSILVVVGYYIVKLNLGIFPKFLMIMSLTLVSSFLLYEFVIKRIVVARVFFGLKVHKKQR</sequence>
<feature type="transmembrane region" description="Helical" evidence="3">
    <location>
        <begin position="50"/>
        <end position="71"/>
    </location>
</feature>
<keyword evidence="3" id="KW-1133">Transmembrane helix</keyword>
<dbReference type="RefSeq" id="WP_213125458.1">
    <property type="nucleotide sequence ID" value="NZ_JAGYPG010000002.1"/>
</dbReference>
<evidence type="ECO:0000259" key="4">
    <source>
        <dbReference type="Pfam" id="PF01757"/>
    </source>
</evidence>
<protein>
    <submittedName>
        <fullName evidence="5">Acyltransferase family protein</fullName>
    </submittedName>
</protein>
<dbReference type="Proteomes" id="UP000681414">
    <property type="component" value="Unassembled WGS sequence"/>
</dbReference>
<feature type="domain" description="Acyltransferase 3" evidence="4">
    <location>
        <begin position="11"/>
        <end position="352"/>
    </location>
</feature>
<feature type="transmembrane region" description="Helical" evidence="3">
    <location>
        <begin position="309"/>
        <end position="327"/>
    </location>
</feature>
<feature type="transmembrane region" description="Helical" evidence="3">
    <location>
        <begin position="187"/>
        <end position="205"/>
    </location>
</feature>
<name>A0A942TEC0_9BACI</name>
<comment type="caution">
    <text evidence="5">The sequence shown here is derived from an EMBL/GenBank/DDBJ whole genome shotgun (WGS) entry which is preliminary data.</text>
</comment>
<evidence type="ECO:0000256" key="2">
    <source>
        <dbReference type="ARBA" id="ARBA00007400"/>
    </source>
</evidence>
<feature type="transmembrane region" description="Helical" evidence="3">
    <location>
        <begin position="241"/>
        <end position="258"/>
    </location>
</feature>
<keyword evidence="3" id="KW-0812">Transmembrane</keyword>
<evidence type="ECO:0000313" key="5">
    <source>
        <dbReference type="EMBL" id="MBS4196320.1"/>
    </source>
</evidence>
<dbReference type="PANTHER" id="PTHR36927:SF3">
    <property type="entry name" value="GLUCANS BIOSYNTHESIS PROTEIN C"/>
    <property type="match status" value="1"/>
</dbReference>
<reference evidence="5 6" key="1">
    <citation type="submission" date="2021-05" db="EMBL/GenBank/DDBJ databases">
        <title>Novel Bacillus species.</title>
        <authorList>
            <person name="Liu G."/>
        </authorList>
    </citation>
    <scope>NUCLEOTIDE SEQUENCE [LARGE SCALE GENOMIC DNA]</scope>
    <source>
        <strain evidence="6">FJAT-49780</strain>
    </source>
</reference>
<evidence type="ECO:0000256" key="1">
    <source>
        <dbReference type="ARBA" id="ARBA00004370"/>
    </source>
</evidence>
<comment type="similarity">
    <text evidence="2">Belongs to the acyltransferase 3 family.</text>
</comment>
<dbReference type="Pfam" id="PF01757">
    <property type="entry name" value="Acyl_transf_3"/>
    <property type="match status" value="1"/>
</dbReference>
<dbReference type="AlphaFoldDB" id="A0A942TEC0"/>
<keyword evidence="3" id="KW-0472">Membrane</keyword>
<evidence type="ECO:0000313" key="6">
    <source>
        <dbReference type="Proteomes" id="UP000681414"/>
    </source>
</evidence>
<feature type="transmembrane region" description="Helical" evidence="3">
    <location>
        <begin position="211"/>
        <end position="229"/>
    </location>
</feature>
<gene>
    <name evidence="5" type="ORF">KHA97_14730</name>
</gene>
<feature type="transmembrane region" description="Helical" evidence="3">
    <location>
        <begin position="270"/>
        <end position="289"/>
    </location>
</feature>
<dbReference type="GO" id="GO:0016747">
    <property type="term" value="F:acyltransferase activity, transferring groups other than amino-acyl groups"/>
    <property type="evidence" value="ECO:0007669"/>
    <property type="project" value="InterPro"/>
</dbReference>
<feature type="transmembrane region" description="Helical" evidence="3">
    <location>
        <begin position="12"/>
        <end position="30"/>
    </location>
</feature>
<organism evidence="5 6">
    <name type="scientific">Lederbergia citri</name>
    <dbReference type="NCBI Taxonomy" id="2833580"/>
    <lineage>
        <taxon>Bacteria</taxon>
        <taxon>Bacillati</taxon>
        <taxon>Bacillota</taxon>
        <taxon>Bacilli</taxon>
        <taxon>Bacillales</taxon>
        <taxon>Bacillaceae</taxon>
        <taxon>Lederbergia</taxon>
    </lineage>
</organism>
<feature type="transmembrane region" description="Helical" evidence="3">
    <location>
        <begin position="333"/>
        <end position="355"/>
    </location>
</feature>
<feature type="transmembrane region" description="Helical" evidence="3">
    <location>
        <begin position="146"/>
        <end position="166"/>
    </location>
</feature>
<dbReference type="EMBL" id="JAGYPG010000002">
    <property type="protein sequence ID" value="MBS4196320.1"/>
    <property type="molecule type" value="Genomic_DNA"/>
</dbReference>
<keyword evidence="5" id="KW-0808">Transferase</keyword>
<feature type="transmembrane region" description="Helical" evidence="3">
    <location>
        <begin position="92"/>
        <end position="112"/>
    </location>
</feature>
<accession>A0A942TEC0</accession>
<keyword evidence="6" id="KW-1185">Reference proteome</keyword>
<keyword evidence="5" id="KW-0012">Acyltransferase</keyword>
<proteinExistence type="inferred from homology"/>
<dbReference type="InterPro" id="IPR050623">
    <property type="entry name" value="Glucan_succinyl_AcylTrfase"/>
</dbReference>